<accession>A0A6A6ED62</accession>
<organism evidence="2 3">
    <name type="scientific">Zopfia rhizophila CBS 207.26</name>
    <dbReference type="NCBI Taxonomy" id="1314779"/>
    <lineage>
        <taxon>Eukaryota</taxon>
        <taxon>Fungi</taxon>
        <taxon>Dikarya</taxon>
        <taxon>Ascomycota</taxon>
        <taxon>Pezizomycotina</taxon>
        <taxon>Dothideomycetes</taxon>
        <taxon>Dothideomycetes incertae sedis</taxon>
        <taxon>Zopfiaceae</taxon>
        <taxon>Zopfia</taxon>
    </lineage>
</organism>
<keyword evidence="1" id="KW-0732">Signal</keyword>
<proteinExistence type="predicted"/>
<sequence length="88" mass="10179">MHSIYPCSASPSASLVISLAFWLRCICLFPPPQRMFCRTPTSTLLFYALLSTMNRLKKQRTIHDARETTPNLNRMRTENMRVRSMSLA</sequence>
<evidence type="ECO:0000313" key="2">
    <source>
        <dbReference type="EMBL" id="KAF2189791.1"/>
    </source>
</evidence>
<dbReference type="EMBL" id="ML994620">
    <property type="protein sequence ID" value="KAF2189791.1"/>
    <property type="molecule type" value="Genomic_DNA"/>
</dbReference>
<feature type="chain" id="PRO_5025531809" description="Secreted protein" evidence="1">
    <location>
        <begin position="28"/>
        <end position="88"/>
    </location>
</feature>
<protein>
    <recommendedName>
        <fullName evidence="4">Secreted protein</fullName>
    </recommendedName>
</protein>
<dbReference type="Proteomes" id="UP000800200">
    <property type="component" value="Unassembled WGS sequence"/>
</dbReference>
<reference evidence="2" key="1">
    <citation type="journal article" date="2020" name="Stud. Mycol.">
        <title>101 Dothideomycetes genomes: a test case for predicting lifestyles and emergence of pathogens.</title>
        <authorList>
            <person name="Haridas S."/>
            <person name="Albert R."/>
            <person name="Binder M."/>
            <person name="Bloem J."/>
            <person name="Labutti K."/>
            <person name="Salamov A."/>
            <person name="Andreopoulos B."/>
            <person name="Baker S."/>
            <person name="Barry K."/>
            <person name="Bills G."/>
            <person name="Bluhm B."/>
            <person name="Cannon C."/>
            <person name="Castanera R."/>
            <person name="Culley D."/>
            <person name="Daum C."/>
            <person name="Ezra D."/>
            <person name="Gonzalez J."/>
            <person name="Henrissat B."/>
            <person name="Kuo A."/>
            <person name="Liang C."/>
            <person name="Lipzen A."/>
            <person name="Lutzoni F."/>
            <person name="Magnuson J."/>
            <person name="Mondo S."/>
            <person name="Nolan M."/>
            <person name="Ohm R."/>
            <person name="Pangilinan J."/>
            <person name="Park H.-J."/>
            <person name="Ramirez L."/>
            <person name="Alfaro M."/>
            <person name="Sun H."/>
            <person name="Tritt A."/>
            <person name="Yoshinaga Y."/>
            <person name="Zwiers L.-H."/>
            <person name="Turgeon B."/>
            <person name="Goodwin S."/>
            <person name="Spatafora J."/>
            <person name="Crous P."/>
            <person name="Grigoriev I."/>
        </authorList>
    </citation>
    <scope>NUCLEOTIDE SEQUENCE</scope>
    <source>
        <strain evidence="2">CBS 207.26</strain>
    </source>
</reference>
<name>A0A6A6ED62_9PEZI</name>
<feature type="signal peptide" evidence="1">
    <location>
        <begin position="1"/>
        <end position="27"/>
    </location>
</feature>
<evidence type="ECO:0008006" key="4">
    <source>
        <dbReference type="Google" id="ProtNLM"/>
    </source>
</evidence>
<keyword evidence="3" id="KW-1185">Reference proteome</keyword>
<evidence type="ECO:0000313" key="3">
    <source>
        <dbReference type="Proteomes" id="UP000800200"/>
    </source>
</evidence>
<gene>
    <name evidence="2" type="ORF">K469DRAFT_48102</name>
</gene>
<evidence type="ECO:0000256" key="1">
    <source>
        <dbReference type="SAM" id="SignalP"/>
    </source>
</evidence>
<dbReference type="AlphaFoldDB" id="A0A6A6ED62"/>